<proteinExistence type="predicted"/>
<dbReference type="Pfam" id="PF02405">
    <property type="entry name" value="MlaE"/>
    <property type="match status" value="1"/>
</dbReference>
<keyword evidence="1" id="KW-0472">Membrane</keyword>
<evidence type="ECO:0000256" key="1">
    <source>
        <dbReference type="SAM" id="Phobius"/>
    </source>
</evidence>
<dbReference type="AlphaFoldDB" id="A0A1S1Z490"/>
<dbReference type="GO" id="GO:0043190">
    <property type="term" value="C:ATP-binding cassette (ABC) transporter complex"/>
    <property type="evidence" value="ECO:0007669"/>
    <property type="project" value="InterPro"/>
</dbReference>
<dbReference type="InterPro" id="IPR030802">
    <property type="entry name" value="Permease_MalE"/>
</dbReference>
<reference evidence="2 3" key="1">
    <citation type="journal article" date="2012" name="Int. J. Syst. Evol. Microbiol.">
        <title>Flammeovirga pacifica sp. nov., isolated from deep-sea sediment.</title>
        <authorList>
            <person name="Xu H."/>
            <person name="Fu Y."/>
            <person name="Yang N."/>
            <person name="Ding Z."/>
            <person name="Lai Q."/>
            <person name="Zeng R."/>
        </authorList>
    </citation>
    <scope>NUCLEOTIDE SEQUENCE [LARGE SCALE GENOMIC DNA]</scope>
    <source>
        <strain evidence="3">DSM 24597 / LMG 26175 / WPAGA1</strain>
    </source>
</reference>
<protein>
    <submittedName>
        <fullName evidence="2">ABC transporter permease</fullName>
    </submittedName>
</protein>
<keyword evidence="1" id="KW-1133">Transmembrane helix</keyword>
<feature type="transmembrane region" description="Helical" evidence="1">
    <location>
        <begin position="133"/>
        <end position="158"/>
    </location>
</feature>
<name>A0A1S1Z490_FLAPC</name>
<evidence type="ECO:0000313" key="3">
    <source>
        <dbReference type="Proteomes" id="UP000179797"/>
    </source>
</evidence>
<dbReference type="EMBL" id="JRYR02000001">
    <property type="protein sequence ID" value="OHX67895.1"/>
    <property type="molecule type" value="Genomic_DNA"/>
</dbReference>
<accession>A0A1S1Z490</accession>
<gene>
    <name evidence="2" type="ORF">NH26_16895</name>
</gene>
<feature type="transmembrane region" description="Helical" evidence="1">
    <location>
        <begin position="179"/>
        <end position="203"/>
    </location>
</feature>
<dbReference type="OrthoDB" id="9810518at2"/>
<keyword evidence="1" id="KW-0812">Transmembrane</keyword>
<dbReference type="PANTHER" id="PTHR30188:SF4">
    <property type="entry name" value="PROTEIN TRIGALACTOSYLDIACYLGLYCEROL 1, CHLOROPLASTIC"/>
    <property type="match status" value="1"/>
</dbReference>
<dbReference type="Proteomes" id="UP000179797">
    <property type="component" value="Unassembled WGS sequence"/>
</dbReference>
<dbReference type="RefSeq" id="WP_044219816.1">
    <property type="nucleotide sequence ID" value="NZ_JRYR02000001.1"/>
</dbReference>
<organism evidence="2 3">
    <name type="scientific">Flammeovirga pacifica</name>
    <dbReference type="NCBI Taxonomy" id="915059"/>
    <lineage>
        <taxon>Bacteria</taxon>
        <taxon>Pseudomonadati</taxon>
        <taxon>Bacteroidota</taxon>
        <taxon>Cytophagia</taxon>
        <taxon>Cytophagales</taxon>
        <taxon>Flammeovirgaceae</taxon>
        <taxon>Flammeovirga</taxon>
    </lineage>
</organism>
<keyword evidence="3" id="KW-1185">Reference proteome</keyword>
<dbReference type="STRING" id="915059.NH26_16895"/>
<comment type="caution">
    <text evidence="2">The sequence shown here is derived from an EMBL/GenBank/DDBJ whole genome shotgun (WGS) entry which is preliminary data.</text>
</comment>
<dbReference type="GO" id="GO:0005548">
    <property type="term" value="F:phospholipid transporter activity"/>
    <property type="evidence" value="ECO:0007669"/>
    <property type="project" value="TreeGrafter"/>
</dbReference>
<sequence>MRRLGEYLIFLWKMFSNRESFSTYLKLFFQECVTIGINSLFLIGFVSLFVGAVIALQMAYNIVSPLLPKYIIGLATREMMILEMAPTLSAIVFAGKVGSQIAGGIGTMRITEQIDALEVMGINSASYLVLPKIFAGMVMLPALAVLSGALGIWGGWLATIFGDLSPVEDYIYGIQNQFVAFEVPFAIIKAFVFGFIVTSISAFKGYNVKGGALEVGRASTEAVTTSCIAILAADFILADTLLS</sequence>
<evidence type="ECO:0000313" key="2">
    <source>
        <dbReference type="EMBL" id="OHX67895.1"/>
    </source>
</evidence>
<feature type="transmembrane region" description="Helical" evidence="1">
    <location>
        <begin position="35"/>
        <end position="60"/>
    </location>
</feature>
<dbReference type="PANTHER" id="PTHR30188">
    <property type="entry name" value="ABC TRANSPORTER PERMEASE PROTEIN-RELATED"/>
    <property type="match status" value="1"/>
</dbReference>